<keyword evidence="4 8" id="KW-0812">Transmembrane</keyword>
<evidence type="ECO:0000256" key="2">
    <source>
        <dbReference type="ARBA" id="ARBA00008163"/>
    </source>
</evidence>
<dbReference type="SUPFAM" id="SSF56935">
    <property type="entry name" value="Porins"/>
    <property type="match status" value="1"/>
</dbReference>
<dbReference type="PANTHER" id="PTHR35093">
    <property type="entry name" value="OUTER MEMBRANE PROTEIN NMB0088-RELATED"/>
    <property type="match status" value="1"/>
</dbReference>
<name>A0AAJ1EJ58_9BACT</name>
<keyword evidence="8" id="KW-1133">Transmembrane helix</keyword>
<dbReference type="InterPro" id="IPR005017">
    <property type="entry name" value="OMPP1/FadL/TodX"/>
</dbReference>
<keyword evidence="3" id="KW-1134">Transmembrane beta strand</keyword>
<accession>A0AAJ1EJ58</accession>
<evidence type="ECO:0000313" key="10">
    <source>
        <dbReference type="Proteomes" id="UP001197609"/>
    </source>
</evidence>
<dbReference type="EMBL" id="JAIOIU010000065">
    <property type="protein sequence ID" value="MBZ0159586.1"/>
    <property type="molecule type" value="Genomic_DNA"/>
</dbReference>
<evidence type="ECO:0000256" key="1">
    <source>
        <dbReference type="ARBA" id="ARBA00004571"/>
    </source>
</evidence>
<sequence>MNQKVLWRGIAAYITIFFVFCTTSNVYGSGFAVYTQGASALGQADAVIAHADDPSAIFFNPALINKLEGTQIELGTTLLFPSQEFESAATGNSSGTENRVFYPPTIFVTYKFNDKISAGLGIFSPFGLGIDWGNSWEGRYIATDSELKTFNFNPVVSYKVTPDFTFAAGVDFLLLDTTLKKRLNLSGLASAVPGLGLPAGLPDGRQKFKGDGNGVGYNFGILYDINKDISFGASYRSEIKVGIDGDATFALPSPSLGAIFPNTPGNSHITLPRVVQAGVAYKGFNRLTLETGMRWEGWSSFKELRINLDKPVLGSTTSITKKNWHDVYSANLGAKYQLNDTVALLAGYLYGGDPVPDKTFDPVVPDAPTHLFTVGTNIKYKNTRIDLAYGYQLLEGRSKNNTVTDPFNPSNNANGKYDTDIHMIGFSLTYRLQRSENPPPLFPATPTCRPKLFVANATSRPISCARPKRLPDS</sequence>
<dbReference type="PANTHER" id="PTHR35093:SF8">
    <property type="entry name" value="OUTER MEMBRANE PROTEIN NMB0088-RELATED"/>
    <property type="match status" value="1"/>
</dbReference>
<dbReference type="GO" id="GO:0009279">
    <property type="term" value="C:cell outer membrane"/>
    <property type="evidence" value="ECO:0007669"/>
    <property type="project" value="UniProtKB-SubCell"/>
</dbReference>
<reference evidence="9 10" key="1">
    <citation type="journal article" date="2021" name="bioRxiv">
        <title>Unraveling nitrogen, sulfur and carbon metabolic pathways and microbial community transcriptional responses to substrate deprivation and toxicity stresses in a bioreactor mimicking anoxic brackish coastal sediment conditions.</title>
        <authorList>
            <person name="Martins P.D."/>
            <person name="Echeveste M.J."/>
            <person name="Arshad A."/>
            <person name="Kurth J."/>
            <person name="Ouboter H."/>
            <person name="Jetten M.S.M."/>
            <person name="Welte C.U."/>
        </authorList>
    </citation>
    <scope>NUCLEOTIDE SEQUENCE [LARGE SCALE GENOMIC DNA]</scope>
    <source>
        <strain evidence="9">MAG_38</strain>
    </source>
</reference>
<feature type="transmembrane region" description="Helical" evidence="8">
    <location>
        <begin position="12"/>
        <end position="34"/>
    </location>
</feature>
<evidence type="ECO:0000256" key="4">
    <source>
        <dbReference type="ARBA" id="ARBA00022692"/>
    </source>
</evidence>
<evidence type="ECO:0000256" key="3">
    <source>
        <dbReference type="ARBA" id="ARBA00022452"/>
    </source>
</evidence>
<gene>
    <name evidence="9" type="ORF">K8G79_05560</name>
</gene>
<keyword evidence="5" id="KW-0732">Signal</keyword>
<dbReference type="Proteomes" id="UP001197609">
    <property type="component" value="Unassembled WGS sequence"/>
</dbReference>
<proteinExistence type="inferred from homology"/>
<organism evidence="9 10">
    <name type="scientific">Candidatus Methylomirabilis tolerans</name>
    <dbReference type="NCBI Taxonomy" id="3123416"/>
    <lineage>
        <taxon>Bacteria</taxon>
        <taxon>Candidatus Methylomirabilota</taxon>
        <taxon>Candidatus Methylomirabilia</taxon>
        <taxon>Candidatus Methylomirabilales</taxon>
        <taxon>Candidatus Methylomirabilaceae</taxon>
        <taxon>Candidatus Methylomirabilis</taxon>
    </lineage>
</organism>
<evidence type="ECO:0000256" key="6">
    <source>
        <dbReference type="ARBA" id="ARBA00023136"/>
    </source>
</evidence>
<comment type="similarity">
    <text evidence="2">Belongs to the OmpP1/FadL family.</text>
</comment>
<comment type="subcellular location">
    <subcellularLocation>
        <location evidence="1">Cell outer membrane</location>
        <topology evidence="1">Multi-pass membrane protein</topology>
    </subcellularLocation>
</comment>
<dbReference type="Gene3D" id="2.40.160.60">
    <property type="entry name" value="Outer membrane protein transport protein (OMPP1/FadL/TodX)"/>
    <property type="match status" value="1"/>
</dbReference>
<dbReference type="AlphaFoldDB" id="A0AAJ1EJ58"/>
<evidence type="ECO:0000313" key="9">
    <source>
        <dbReference type="EMBL" id="MBZ0159586.1"/>
    </source>
</evidence>
<dbReference type="Pfam" id="PF03349">
    <property type="entry name" value="Toluene_X"/>
    <property type="match status" value="1"/>
</dbReference>
<comment type="caution">
    <text evidence="9">The sequence shown here is derived from an EMBL/GenBank/DDBJ whole genome shotgun (WGS) entry which is preliminary data.</text>
</comment>
<keyword evidence="7" id="KW-0998">Cell outer membrane</keyword>
<evidence type="ECO:0000256" key="7">
    <source>
        <dbReference type="ARBA" id="ARBA00023237"/>
    </source>
</evidence>
<dbReference type="GO" id="GO:0015483">
    <property type="term" value="F:long-chain fatty acid transporting porin activity"/>
    <property type="evidence" value="ECO:0007669"/>
    <property type="project" value="TreeGrafter"/>
</dbReference>
<keyword evidence="6 8" id="KW-0472">Membrane</keyword>
<evidence type="ECO:0000256" key="5">
    <source>
        <dbReference type="ARBA" id="ARBA00022729"/>
    </source>
</evidence>
<protein>
    <submittedName>
        <fullName evidence="9">Outer membrane protein transport protein</fullName>
    </submittedName>
</protein>
<evidence type="ECO:0000256" key="8">
    <source>
        <dbReference type="SAM" id="Phobius"/>
    </source>
</evidence>